<sequence>MRAVAIELTQQPFSYQPPGKLGGGGYKLSLHQIFILSGRAFIKVKAMEIGVTIYPRFVTKDKSLASVLADVKIKSYDFVSIFPHTLGLIVNGQVMEKKLKNIESTLKGVGIDYIVRMPTSMNLRDHIYHSRHFRVAKAVADVAIKLGAKVIVMQSGKTGRLDLEIEALQHLADMVKPFGIKIALENTYSVKDTLYVVDNVNRDNVGFALDVAHAFLSAQGDENKLLEDVKLGTDKTIILMIHDNFGKLFPQVEPEDALAYGVGDLHLLPGEGKIPFGKVLKLFGDVPILLKVKDPDKFARIPTKKGLIELLTSL</sequence>
<dbReference type="KEGG" id="tga:TGAM_1637"/>
<dbReference type="InterPro" id="IPR013022">
    <property type="entry name" value="Xyl_isomerase-like_TIM-brl"/>
</dbReference>
<dbReference type="InterPro" id="IPR050312">
    <property type="entry name" value="IolE/XylAMocC-like"/>
</dbReference>
<dbReference type="Pfam" id="PF01261">
    <property type="entry name" value="AP_endonuc_2"/>
    <property type="match status" value="1"/>
</dbReference>
<gene>
    <name evidence="2" type="ordered locus">TGAM_1637</name>
</gene>
<accession>C5A7C7</accession>
<keyword evidence="2" id="KW-0378">Hydrolase</keyword>
<organism evidence="2 3">
    <name type="scientific">Thermococcus gammatolerans (strain DSM 15229 / JCM 11827 / EJ3)</name>
    <dbReference type="NCBI Taxonomy" id="593117"/>
    <lineage>
        <taxon>Archaea</taxon>
        <taxon>Methanobacteriati</taxon>
        <taxon>Methanobacteriota</taxon>
        <taxon>Thermococci</taxon>
        <taxon>Thermococcales</taxon>
        <taxon>Thermococcaceae</taxon>
        <taxon>Thermococcus</taxon>
    </lineage>
</organism>
<dbReference type="STRING" id="593117.TGAM_1637"/>
<dbReference type="Proteomes" id="UP000001488">
    <property type="component" value="Chromosome"/>
</dbReference>
<feature type="domain" description="Xylose isomerase-like TIM barrel" evidence="1">
    <location>
        <begin position="76"/>
        <end position="283"/>
    </location>
</feature>
<dbReference type="GO" id="GO:0004519">
    <property type="term" value="F:endonuclease activity"/>
    <property type="evidence" value="ECO:0007669"/>
    <property type="project" value="UniProtKB-KW"/>
</dbReference>
<dbReference type="Gene3D" id="3.20.20.150">
    <property type="entry name" value="Divalent-metal-dependent TIM barrel enzymes"/>
    <property type="match status" value="1"/>
</dbReference>
<keyword evidence="2" id="KW-0540">Nuclease</keyword>
<dbReference type="EMBL" id="CP001398">
    <property type="protein sequence ID" value="ACS34139.1"/>
    <property type="molecule type" value="Genomic_DNA"/>
</dbReference>
<dbReference type="PaxDb" id="593117-TGAM_1637"/>
<evidence type="ECO:0000313" key="3">
    <source>
        <dbReference type="Proteomes" id="UP000001488"/>
    </source>
</evidence>
<dbReference type="HOGENOM" id="CLU_884604_0_0_2"/>
<dbReference type="SUPFAM" id="SSF51658">
    <property type="entry name" value="Xylose isomerase-like"/>
    <property type="match status" value="1"/>
</dbReference>
<dbReference type="eggNOG" id="arCOG01895">
    <property type="taxonomic scope" value="Archaea"/>
</dbReference>
<evidence type="ECO:0000259" key="1">
    <source>
        <dbReference type="Pfam" id="PF01261"/>
    </source>
</evidence>
<keyword evidence="3" id="KW-1185">Reference proteome</keyword>
<protein>
    <submittedName>
        <fullName evidence="2">Predicted AP endonuclease, family 2</fullName>
    </submittedName>
</protein>
<dbReference type="AlphaFoldDB" id="C5A7C7"/>
<keyword evidence="2" id="KW-0255">Endonuclease</keyword>
<dbReference type="PANTHER" id="PTHR12110:SF21">
    <property type="entry name" value="XYLOSE ISOMERASE-LIKE TIM BARREL DOMAIN-CONTAINING PROTEIN"/>
    <property type="match status" value="1"/>
</dbReference>
<proteinExistence type="predicted"/>
<dbReference type="PANTHER" id="PTHR12110">
    <property type="entry name" value="HYDROXYPYRUVATE ISOMERASE"/>
    <property type="match status" value="1"/>
</dbReference>
<dbReference type="PATRIC" id="fig|593117.10.peg.1643"/>
<name>C5A7C7_THEGJ</name>
<reference evidence="2 3" key="1">
    <citation type="journal article" date="2007" name="Genome Biol.">
        <title>Genome analysis and genome-wide proteomics of Thermococcus gammatolerans, the most radioresistant organism known amongst the Archaea.</title>
        <authorList>
            <person name="Zivanovic Y."/>
            <person name="Armengaud J."/>
            <person name="Lagorce A."/>
            <person name="Leplat C."/>
            <person name="Guerin P."/>
            <person name="Dutertre M."/>
            <person name="Anthouard V."/>
            <person name="Forterre P."/>
            <person name="Wincker P."/>
            <person name="Confalonieri F."/>
        </authorList>
    </citation>
    <scope>NUCLEOTIDE SEQUENCE [LARGE SCALE GENOMIC DNA]</scope>
    <source>
        <strain evidence="3">DSM 15229 / JCM 11827 / EJ3</strain>
    </source>
</reference>
<dbReference type="InterPro" id="IPR036237">
    <property type="entry name" value="Xyl_isomerase-like_sf"/>
</dbReference>
<evidence type="ECO:0000313" key="2">
    <source>
        <dbReference type="EMBL" id="ACS34139.1"/>
    </source>
</evidence>